<organism evidence="8 9">
    <name type="scientific">Fusibacter tunisiensis</name>
    <dbReference type="NCBI Taxonomy" id="1008308"/>
    <lineage>
        <taxon>Bacteria</taxon>
        <taxon>Bacillati</taxon>
        <taxon>Bacillota</taxon>
        <taxon>Clostridia</taxon>
        <taxon>Eubacteriales</taxon>
        <taxon>Eubacteriales Family XII. Incertae Sedis</taxon>
        <taxon>Fusibacter</taxon>
    </lineage>
</organism>
<keyword evidence="3" id="KW-0460">Magnesium</keyword>
<feature type="domain" description="Hflx-type G" evidence="7">
    <location>
        <begin position="195"/>
        <end position="363"/>
    </location>
</feature>
<dbReference type="PANTHER" id="PTHR10229">
    <property type="entry name" value="GTP-BINDING PROTEIN HFLX"/>
    <property type="match status" value="1"/>
</dbReference>
<evidence type="ECO:0000256" key="2">
    <source>
        <dbReference type="ARBA" id="ARBA00022741"/>
    </source>
</evidence>
<dbReference type="Proteomes" id="UP000767854">
    <property type="component" value="Unassembled WGS sequence"/>
</dbReference>
<comment type="subunit">
    <text evidence="5">Monomer. Associates with the 50S ribosomal subunit.</text>
</comment>
<dbReference type="SUPFAM" id="SSF52540">
    <property type="entry name" value="P-loop containing nucleoside triphosphate hydrolases"/>
    <property type="match status" value="1"/>
</dbReference>
<dbReference type="HAMAP" id="MF_00900">
    <property type="entry name" value="GTPase_HflX"/>
    <property type="match status" value="1"/>
</dbReference>
<dbReference type="PANTHER" id="PTHR10229:SF4">
    <property type="entry name" value="GTPASE HFLX"/>
    <property type="match status" value="1"/>
</dbReference>
<reference evidence="8 9" key="1">
    <citation type="submission" date="2021-01" db="EMBL/GenBank/DDBJ databases">
        <title>Genomic Encyclopedia of Type Strains, Phase IV (KMG-IV): sequencing the most valuable type-strain genomes for metagenomic binning, comparative biology and taxonomic classification.</title>
        <authorList>
            <person name="Goeker M."/>
        </authorList>
    </citation>
    <scope>NUCLEOTIDE SEQUENCE [LARGE SCALE GENOMIC DNA]</scope>
    <source>
        <strain evidence="8 9">DSM 24436</strain>
    </source>
</reference>
<proteinExistence type="inferred from homology"/>
<feature type="coiled-coil region" evidence="6">
    <location>
        <begin position="154"/>
        <end position="181"/>
    </location>
</feature>
<evidence type="ECO:0000256" key="6">
    <source>
        <dbReference type="SAM" id="Coils"/>
    </source>
</evidence>
<dbReference type="InterPro" id="IPR006073">
    <property type="entry name" value="GTP-bd"/>
</dbReference>
<protein>
    <recommendedName>
        <fullName evidence="5">GTPase HflX</fullName>
    </recommendedName>
    <alternativeName>
        <fullName evidence="5">GTP-binding protein HflX</fullName>
    </alternativeName>
</protein>
<dbReference type="CDD" id="cd01878">
    <property type="entry name" value="HflX"/>
    <property type="match status" value="1"/>
</dbReference>
<gene>
    <name evidence="5" type="primary">hflX</name>
    <name evidence="8" type="ORF">JOC49_000291</name>
</gene>
<dbReference type="PRINTS" id="PR00326">
    <property type="entry name" value="GTP1OBG"/>
</dbReference>
<evidence type="ECO:0000256" key="5">
    <source>
        <dbReference type="HAMAP-Rule" id="MF_00900"/>
    </source>
</evidence>
<comment type="function">
    <text evidence="5">GTPase that associates with the 50S ribosomal subunit and may have a role during protein synthesis or ribosome biogenesis.</text>
</comment>
<sequence>MKEKAIIAGVNLKNNPLFDQSMIELEKLAIACNYEVVGILTQNMNRPSASTYIGSGKVEELSAAIETLAPDVVLFNDELSPSQIRNLEKNLKVDVSDRTVLILNIFERRAKSREAKLQVEMARIKYLLPRLVGSYASLGRQAGGVGTKNKGVGEKKLELDRRKAEQKLSELQLALETIASDRGTRRKKRVSSELPLVALVGYTNSGKSTLMNAFVRNSGKMSHKEVFEKDMLFATLDTSIRQVMMSNRRRFLLSDTVGFVSHLPHTLVKAFRSTLEEVINADLLIHVIDISNPEYKSQMSVTLETLKEIGADDIPLLNVYNKVDQLSAVPSELDDKALMISAKKELGIDALEGAISDFIFKDYVPCKMRIPHTEGAIISYLNDHAYVRDVAYEGDDTLLNMECRPEDFNRFKAYLELN</sequence>
<comment type="similarity">
    <text evidence="5">Belongs to the TRAFAC class OBG-HflX-like GTPase superfamily. HflX GTPase family.</text>
</comment>
<evidence type="ECO:0000256" key="1">
    <source>
        <dbReference type="ARBA" id="ARBA00022723"/>
    </source>
</evidence>
<dbReference type="EMBL" id="JAFBDT010000001">
    <property type="protein sequence ID" value="MBM7560782.1"/>
    <property type="molecule type" value="Genomic_DNA"/>
</dbReference>
<evidence type="ECO:0000313" key="9">
    <source>
        <dbReference type="Proteomes" id="UP000767854"/>
    </source>
</evidence>
<dbReference type="InterPro" id="IPR032305">
    <property type="entry name" value="GTP-bd_M"/>
</dbReference>
<dbReference type="InterPro" id="IPR042108">
    <property type="entry name" value="GTPase_HflX_N_sf"/>
</dbReference>
<keyword evidence="4 5" id="KW-0342">GTP-binding</keyword>
<dbReference type="Gene3D" id="6.10.250.2860">
    <property type="match status" value="1"/>
</dbReference>
<dbReference type="PROSITE" id="PS51705">
    <property type="entry name" value="G_HFLX"/>
    <property type="match status" value="1"/>
</dbReference>
<keyword evidence="5" id="KW-0963">Cytoplasm</keyword>
<dbReference type="Gene3D" id="3.40.50.11060">
    <property type="entry name" value="GTPase HflX, N-terminal domain"/>
    <property type="match status" value="1"/>
</dbReference>
<dbReference type="RefSeq" id="WP_204661449.1">
    <property type="nucleotide sequence ID" value="NZ_JAFBDT010000001.1"/>
</dbReference>
<dbReference type="InterPro" id="IPR030394">
    <property type="entry name" value="G_HFLX_dom"/>
</dbReference>
<dbReference type="Gene3D" id="3.40.50.300">
    <property type="entry name" value="P-loop containing nucleotide triphosphate hydrolases"/>
    <property type="match status" value="1"/>
</dbReference>
<keyword evidence="1" id="KW-0479">Metal-binding</keyword>
<keyword evidence="6" id="KW-0175">Coiled coil</keyword>
<comment type="caution">
    <text evidence="8">The sequence shown here is derived from an EMBL/GenBank/DDBJ whole genome shotgun (WGS) entry which is preliminary data.</text>
</comment>
<evidence type="ECO:0000259" key="7">
    <source>
        <dbReference type="PROSITE" id="PS51705"/>
    </source>
</evidence>
<evidence type="ECO:0000313" key="8">
    <source>
        <dbReference type="EMBL" id="MBM7560782.1"/>
    </source>
</evidence>
<dbReference type="NCBIfam" id="TIGR03156">
    <property type="entry name" value="GTP_HflX"/>
    <property type="match status" value="1"/>
</dbReference>
<name>A0ABS2MN04_9FIRM</name>
<dbReference type="Pfam" id="PF13167">
    <property type="entry name" value="GTP-bdg_N"/>
    <property type="match status" value="1"/>
</dbReference>
<dbReference type="InterPro" id="IPR027417">
    <property type="entry name" value="P-loop_NTPase"/>
</dbReference>
<keyword evidence="2 5" id="KW-0547">Nucleotide-binding</keyword>
<accession>A0ABS2MN04</accession>
<keyword evidence="9" id="KW-1185">Reference proteome</keyword>
<dbReference type="PIRSF" id="PIRSF006809">
    <property type="entry name" value="GTP-binding_hflX_prd"/>
    <property type="match status" value="1"/>
</dbReference>
<evidence type="ECO:0000256" key="3">
    <source>
        <dbReference type="ARBA" id="ARBA00022842"/>
    </source>
</evidence>
<evidence type="ECO:0000256" key="4">
    <source>
        <dbReference type="ARBA" id="ARBA00023134"/>
    </source>
</evidence>
<dbReference type="Pfam" id="PF16360">
    <property type="entry name" value="GTP-bdg_M"/>
    <property type="match status" value="1"/>
</dbReference>
<dbReference type="Pfam" id="PF01926">
    <property type="entry name" value="MMR_HSR1"/>
    <property type="match status" value="1"/>
</dbReference>
<dbReference type="InterPro" id="IPR025121">
    <property type="entry name" value="GTPase_HflX_N"/>
</dbReference>
<dbReference type="InterPro" id="IPR016496">
    <property type="entry name" value="GTPase_HflX"/>
</dbReference>
<comment type="subcellular location">
    <subcellularLocation>
        <location evidence="5">Cytoplasm</location>
    </subcellularLocation>
    <text evidence="5">May associate with membranes.</text>
</comment>